<feature type="compositionally biased region" description="Basic residues" evidence="1">
    <location>
        <begin position="288"/>
        <end position="298"/>
    </location>
</feature>
<dbReference type="InterPro" id="IPR043504">
    <property type="entry name" value="Peptidase_S1_PA_chymotrypsin"/>
</dbReference>
<dbReference type="SUPFAM" id="SSF50494">
    <property type="entry name" value="Trypsin-like serine proteases"/>
    <property type="match status" value="1"/>
</dbReference>
<dbReference type="Proteomes" id="UP000748756">
    <property type="component" value="Unassembled WGS sequence"/>
</dbReference>
<feature type="region of interest" description="Disordered" evidence="1">
    <location>
        <begin position="39"/>
        <end position="110"/>
    </location>
</feature>
<evidence type="ECO:0000313" key="3">
    <source>
        <dbReference type="Proteomes" id="UP000748756"/>
    </source>
</evidence>
<dbReference type="AlphaFoldDB" id="A0A9P5UV28"/>
<dbReference type="OrthoDB" id="2333706at2759"/>
<evidence type="ECO:0008006" key="4">
    <source>
        <dbReference type="Google" id="ProtNLM"/>
    </source>
</evidence>
<feature type="region of interest" description="Disordered" evidence="1">
    <location>
        <begin position="232"/>
        <end position="300"/>
    </location>
</feature>
<sequence length="340" mass="38409">MGLIKLGNYLNSDYMLYEIVETIPDAYNLYLSGWSALPEAPTSRPKFPDQEPPKEPRKPEKPETPGDGEDNDGEETASPWRTIRRKPHKDEPKPPTPEDPSLTKIPVVGIHHPSGDSKKISFFYNGSLPQTCWSECMYSEKFHWQIPRWDRGTTEPGSSGSPLFNADKRIVGQLHGGSASCWNKNGYDVYGGIFASFLNPPKIKNRLATYLDPEGTGAKFLDGYGLEQARRETRQRHGGTLPPYPQPPEEDDDDDDESWPWGPNGLEKPLIGTDESKKSHSDSPSHGSYRHHHPHYRHRPDNVDRLNKFLNKVWQGLVQGYNSNNNEASPVIIEEHVSCD</sequence>
<organism evidence="2 3">
    <name type="scientific">Linnemannia schmuckeri</name>
    <dbReference type="NCBI Taxonomy" id="64567"/>
    <lineage>
        <taxon>Eukaryota</taxon>
        <taxon>Fungi</taxon>
        <taxon>Fungi incertae sedis</taxon>
        <taxon>Mucoromycota</taxon>
        <taxon>Mortierellomycotina</taxon>
        <taxon>Mortierellomycetes</taxon>
        <taxon>Mortierellales</taxon>
        <taxon>Mortierellaceae</taxon>
        <taxon>Linnemannia</taxon>
    </lineage>
</organism>
<dbReference type="EMBL" id="JAAAUQ010002819">
    <property type="protein sequence ID" value="KAF9120592.1"/>
    <property type="molecule type" value="Genomic_DNA"/>
</dbReference>
<comment type="caution">
    <text evidence="2">The sequence shown here is derived from an EMBL/GenBank/DDBJ whole genome shotgun (WGS) entry which is preliminary data.</text>
</comment>
<reference evidence="2" key="1">
    <citation type="journal article" date="2020" name="Fungal Divers.">
        <title>Resolving the Mortierellaceae phylogeny through synthesis of multi-gene phylogenetics and phylogenomics.</title>
        <authorList>
            <person name="Vandepol N."/>
            <person name="Liber J."/>
            <person name="Desiro A."/>
            <person name="Na H."/>
            <person name="Kennedy M."/>
            <person name="Barry K."/>
            <person name="Grigoriev I.V."/>
            <person name="Miller A.N."/>
            <person name="O'Donnell K."/>
            <person name="Stajich J.E."/>
            <person name="Bonito G."/>
        </authorList>
    </citation>
    <scope>NUCLEOTIDE SEQUENCE</scope>
    <source>
        <strain evidence="2">NRRL 6426</strain>
    </source>
</reference>
<evidence type="ECO:0000256" key="1">
    <source>
        <dbReference type="SAM" id="MobiDB-lite"/>
    </source>
</evidence>
<gene>
    <name evidence="2" type="ORF">BG015_006036</name>
</gene>
<dbReference type="Gene3D" id="2.40.10.10">
    <property type="entry name" value="Trypsin-like serine proteases"/>
    <property type="match status" value="1"/>
</dbReference>
<proteinExistence type="predicted"/>
<feature type="compositionally biased region" description="Acidic residues" evidence="1">
    <location>
        <begin position="248"/>
        <end position="258"/>
    </location>
</feature>
<protein>
    <recommendedName>
        <fullName evidence="4">Serine protease</fullName>
    </recommendedName>
</protein>
<dbReference type="InterPro" id="IPR009003">
    <property type="entry name" value="Peptidase_S1_PA"/>
</dbReference>
<feature type="compositionally biased region" description="Basic and acidic residues" evidence="1">
    <location>
        <begin position="274"/>
        <end position="283"/>
    </location>
</feature>
<accession>A0A9P5UV28</accession>
<keyword evidence="3" id="KW-1185">Reference proteome</keyword>
<feature type="compositionally biased region" description="Basic and acidic residues" evidence="1">
    <location>
        <begin position="46"/>
        <end position="64"/>
    </location>
</feature>
<feature type="compositionally biased region" description="Acidic residues" evidence="1">
    <location>
        <begin position="66"/>
        <end position="75"/>
    </location>
</feature>
<evidence type="ECO:0000313" key="2">
    <source>
        <dbReference type="EMBL" id="KAF9120592.1"/>
    </source>
</evidence>
<name>A0A9P5UV28_9FUNG</name>